<evidence type="ECO:0000256" key="3">
    <source>
        <dbReference type="ARBA" id="ARBA00007501"/>
    </source>
</evidence>
<dbReference type="InterPro" id="IPR008990">
    <property type="entry name" value="Elect_transpt_acc-like_dom_sf"/>
</dbReference>
<accession>A0A0V7ZP30</accession>
<feature type="region of interest" description="Disordered" evidence="9">
    <location>
        <begin position="63"/>
        <end position="107"/>
    </location>
</feature>
<dbReference type="OrthoDB" id="427926at2"/>
<dbReference type="EMBL" id="LMTZ01000096">
    <property type="protein sequence ID" value="KST66421.1"/>
    <property type="molecule type" value="Genomic_DNA"/>
</dbReference>
<evidence type="ECO:0000313" key="10">
    <source>
        <dbReference type="EMBL" id="KST66421.1"/>
    </source>
</evidence>
<dbReference type="PANTHER" id="PTHR34549:SF2">
    <property type="entry name" value="PHOTOSYSTEM I SUBUNIT IV"/>
    <property type="match status" value="1"/>
</dbReference>
<dbReference type="GO" id="GO:0009538">
    <property type="term" value="C:photosystem I reaction center"/>
    <property type="evidence" value="ECO:0007669"/>
    <property type="project" value="InterPro"/>
</dbReference>
<dbReference type="InterPro" id="IPR003375">
    <property type="entry name" value="PSI_PsaE"/>
</dbReference>
<keyword evidence="6 8" id="KW-0603">Photosystem I</keyword>
<comment type="similarity">
    <text evidence="3 8">Belongs to the PsaE family.</text>
</comment>
<dbReference type="AlphaFoldDB" id="A0A0V7ZP30"/>
<evidence type="ECO:0000256" key="9">
    <source>
        <dbReference type="SAM" id="MobiDB-lite"/>
    </source>
</evidence>
<keyword evidence="5 8" id="KW-0602">Photosynthesis</keyword>
<evidence type="ECO:0000256" key="2">
    <source>
        <dbReference type="ARBA" id="ARBA00004170"/>
    </source>
</evidence>
<dbReference type="HAMAP" id="MF_00613">
    <property type="entry name" value="PSI_PsaE"/>
    <property type="match status" value="1"/>
</dbReference>
<dbReference type="SUPFAM" id="SSF50090">
    <property type="entry name" value="Electron transport accessory proteins"/>
    <property type="match status" value="1"/>
</dbReference>
<dbReference type="Pfam" id="PF02427">
    <property type="entry name" value="PSI_PsaE"/>
    <property type="match status" value="1"/>
</dbReference>
<dbReference type="GO" id="GO:0015979">
    <property type="term" value="P:photosynthesis"/>
    <property type="evidence" value="ECO:0007669"/>
    <property type="project" value="UniProtKB-UniRule"/>
</dbReference>
<evidence type="ECO:0000256" key="1">
    <source>
        <dbReference type="ARBA" id="ARBA00001993"/>
    </source>
</evidence>
<feature type="compositionally biased region" description="Polar residues" evidence="9">
    <location>
        <begin position="71"/>
        <end position="91"/>
    </location>
</feature>
<keyword evidence="7 8" id="KW-0472">Membrane</keyword>
<evidence type="ECO:0000256" key="7">
    <source>
        <dbReference type="ARBA" id="ARBA00023136"/>
    </source>
</evidence>
<dbReference type="GO" id="GO:0031676">
    <property type="term" value="C:plasma membrane-derived thylakoid membrane"/>
    <property type="evidence" value="ECO:0007669"/>
    <property type="project" value="UniProtKB-SubCell"/>
</dbReference>
<proteinExistence type="inferred from homology"/>
<evidence type="ECO:0000256" key="8">
    <source>
        <dbReference type="HAMAP-Rule" id="MF_00613"/>
    </source>
</evidence>
<comment type="function">
    <text evidence="1 8">Stabilizes the interaction between PsaC and the PSI core, assists the docking of the ferredoxin to PSI and interacts with ferredoxin-NADP oxidoreductase.</text>
</comment>
<evidence type="ECO:0000313" key="11">
    <source>
        <dbReference type="Proteomes" id="UP000053372"/>
    </source>
</evidence>
<organism evidence="10 11">
    <name type="scientific">Mastigocoleus testarum BC008</name>
    <dbReference type="NCBI Taxonomy" id="371196"/>
    <lineage>
        <taxon>Bacteria</taxon>
        <taxon>Bacillati</taxon>
        <taxon>Cyanobacteriota</taxon>
        <taxon>Cyanophyceae</taxon>
        <taxon>Nostocales</taxon>
        <taxon>Hapalosiphonaceae</taxon>
        <taxon>Mastigocoleus</taxon>
    </lineage>
</organism>
<dbReference type="Gene3D" id="2.30.30.50">
    <property type="match status" value="1"/>
</dbReference>
<protein>
    <recommendedName>
        <fullName evidence="4 8">Photosystem I reaction center subunit IV</fullName>
    </recommendedName>
</protein>
<evidence type="ECO:0000256" key="5">
    <source>
        <dbReference type="ARBA" id="ARBA00022531"/>
    </source>
</evidence>
<dbReference type="Proteomes" id="UP000053372">
    <property type="component" value="Unassembled WGS sequence"/>
</dbReference>
<gene>
    <name evidence="8" type="primary">psaE</name>
    <name evidence="10" type="ORF">BC008_42570</name>
</gene>
<keyword evidence="8" id="KW-0793">Thylakoid</keyword>
<sequence>MVQRGSKVRILRRESYWYQDVGTVATIDKSGIKYPAIVRFNKVNYSGINTNNFALDELLEVEAPKGKKKTPTASGGKQTPVNPTERNTGKGSSAKVEGDPNQGTESR</sequence>
<comment type="subcellular location">
    <subcellularLocation>
        <location evidence="8">Cellular thylakoid membrane</location>
        <topology evidence="8">Peripheral membrane protein</topology>
    </subcellularLocation>
    <subcellularLocation>
        <location evidence="2">Membrane</location>
        <topology evidence="2">Peripheral membrane protein</topology>
    </subcellularLocation>
</comment>
<keyword evidence="11" id="KW-1185">Reference proteome</keyword>
<evidence type="ECO:0000256" key="4">
    <source>
        <dbReference type="ARBA" id="ARBA00019865"/>
    </source>
</evidence>
<dbReference type="PANTHER" id="PTHR34549">
    <property type="entry name" value="PHOTOSYSTEM I REACTION CENTER SUBUNIT IV A, CHLOROPLASTIC-RELATED"/>
    <property type="match status" value="1"/>
</dbReference>
<reference evidence="10 11" key="1">
    <citation type="journal article" date="2015" name="Genome Announc.">
        <title>Draft Genome of the Euendolithic (true boring) Cyanobacterium Mastigocoleus testarum strain BC008.</title>
        <authorList>
            <person name="Guida B.S."/>
            <person name="Garcia-Pichel F."/>
        </authorList>
    </citation>
    <scope>NUCLEOTIDE SEQUENCE [LARGE SCALE GENOMIC DNA]</scope>
    <source>
        <strain evidence="10 11">BC008</strain>
    </source>
</reference>
<name>A0A0V7ZP30_9CYAN</name>
<evidence type="ECO:0000256" key="6">
    <source>
        <dbReference type="ARBA" id="ARBA00022836"/>
    </source>
</evidence>
<comment type="caution">
    <text evidence="10">The sequence shown here is derived from an EMBL/GenBank/DDBJ whole genome shotgun (WGS) entry which is preliminary data.</text>
</comment>
<dbReference type="NCBIfam" id="NF002745">
    <property type="entry name" value="PRK02749.1"/>
    <property type="match status" value="1"/>
</dbReference>